<accession>A0ABT2FK33</accession>
<dbReference type="InterPro" id="IPR041492">
    <property type="entry name" value="HAD_2"/>
</dbReference>
<name>A0ABT2FK33_9GAMM</name>
<dbReference type="InterPro" id="IPR050155">
    <property type="entry name" value="HAD-like_hydrolase_sf"/>
</dbReference>
<dbReference type="PANTHER" id="PTHR43434:SF24">
    <property type="entry name" value="HYDROLASE-RELATED"/>
    <property type="match status" value="1"/>
</dbReference>
<gene>
    <name evidence="1" type="ORF">L9G74_09520</name>
</gene>
<dbReference type="RefSeq" id="WP_238896077.1">
    <property type="nucleotide sequence ID" value="NZ_JAKOGG010000005.1"/>
</dbReference>
<dbReference type="Proteomes" id="UP001201549">
    <property type="component" value="Unassembled WGS sequence"/>
</dbReference>
<keyword evidence="2" id="KW-1185">Reference proteome</keyword>
<dbReference type="SUPFAM" id="SSF56784">
    <property type="entry name" value="HAD-like"/>
    <property type="match status" value="1"/>
</dbReference>
<dbReference type="NCBIfam" id="TIGR01509">
    <property type="entry name" value="HAD-SF-IA-v3"/>
    <property type="match status" value="1"/>
</dbReference>
<dbReference type="InterPro" id="IPR023198">
    <property type="entry name" value="PGP-like_dom2"/>
</dbReference>
<reference evidence="1 2" key="1">
    <citation type="submission" date="2022-02" db="EMBL/GenBank/DDBJ databases">
        <authorList>
            <person name="Zhuang L."/>
        </authorList>
    </citation>
    <scope>NUCLEOTIDE SEQUENCE [LARGE SCALE GENOMIC DNA]</scope>
    <source>
        <strain evidence="1 2">C32</strain>
    </source>
</reference>
<dbReference type="Gene3D" id="3.40.50.1000">
    <property type="entry name" value="HAD superfamily/HAD-like"/>
    <property type="match status" value="1"/>
</dbReference>
<comment type="caution">
    <text evidence="1">The sequence shown here is derived from an EMBL/GenBank/DDBJ whole genome shotgun (WGS) entry which is preliminary data.</text>
</comment>
<keyword evidence="1" id="KW-0378">Hydrolase</keyword>
<dbReference type="SFLD" id="SFLDG01129">
    <property type="entry name" value="C1.5:_HAD__Beta-PGM__Phosphata"/>
    <property type="match status" value="1"/>
</dbReference>
<evidence type="ECO:0000313" key="2">
    <source>
        <dbReference type="Proteomes" id="UP001201549"/>
    </source>
</evidence>
<dbReference type="NCBIfam" id="TIGR01549">
    <property type="entry name" value="HAD-SF-IA-v1"/>
    <property type="match status" value="1"/>
</dbReference>
<dbReference type="InterPro" id="IPR023214">
    <property type="entry name" value="HAD_sf"/>
</dbReference>
<dbReference type="SFLD" id="SFLDS00003">
    <property type="entry name" value="Haloacid_Dehalogenase"/>
    <property type="match status" value="1"/>
</dbReference>
<dbReference type="EMBL" id="JAKOGG010000005">
    <property type="protein sequence ID" value="MCS4556678.1"/>
    <property type="molecule type" value="Genomic_DNA"/>
</dbReference>
<dbReference type="InterPro" id="IPR036412">
    <property type="entry name" value="HAD-like_sf"/>
</dbReference>
<dbReference type="PANTHER" id="PTHR43434">
    <property type="entry name" value="PHOSPHOGLYCOLATE PHOSPHATASE"/>
    <property type="match status" value="1"/>
</dbReference>
<reference evidence="2" key="2">
    <citation type="submission" date="2023-07" db="EMBL/GenBank/DDBJ databases">
        <title>Shewanella mangrovi sp. nov., an acetaldehyde- degrading bacterium isolated from mangrove sediment.</title>
        <authorList>
            <person name="Liu Y."/>
        </authorList>
    </citation>
    <scope>NUCLEOTIDE SEQUENCE [LARGE SCALE GENOMIC DNA]</scope>
    <source>
        <strain evidence="2">C32</strain>
    </source>
</reference>
<dbReference type="Pfam" id="PF13419">
    <property type="entry name" value="HAD_2"/>
    <property type="match status" value="1"/>
</dbReference>
<dbReference type="InterPro" id="IPR006439">
    <property type="entry name" value="HAD-SF_hydro_IA"/>
</dbReference>
<proteinExistence type="predicted"/>
<protein>
    <submittedName>
        <fullName evidence="1">HAD-IA family hydrolase</fullName>
    </submittedName>
</protein>
<organism evidence="1 2">
    <name type="scientific">Shewanella electrica</name>
    <dbReference type="NCBI Taxonomy" id="515560"/>
    <lineage>
        <taxon>Bacteria</taxon>
        <taxon>Pseudomonadati</taxon>
        <taxon>Pseudomonadota</taxon>
        <taxon>Gammaproteobacteria</taxon>
        <taxon>Alteromonadales</taxon>
        <taxon>Shewanellaceae</taxon>
        <taxon>Shewanella</taxon>
    </lineage>
</organism>
<dbReference type="Gene3D" id="1.10.150.240">
    <property type="entry name" value="Putative phosphatase, domain 2"/>
    <property type="match status" value="1"/>
</dbReference>
<dbReference type="GO" id="GO:0016787">
    <property type="term" value="F:hydrolase activity"/>
    <property type="evidence" value="ECO:0007669"/>
    <property type="project" value="UniProtKB-KW"/>
</dbReference>
<evidence type="ECO:0000313" key="1">
    <source>
        <dbReference type="EMBL" id="MCS4556678.1"/>
    </source>
</evidence>
<sequence length="221" mass="24111">MSYASNSQSAYQLVVFDWDGTLMDSIGRIIDCLRDMSHDLDLETPSEQACRDVIGLSLSTAVNQLFPRVGSTTQEALQMRYRHHFARRADEPLPLFAGVEQLLTELQQRDIQLAVATGKSRAGLDRMLAQTGLGRFFSHSRTADEAQSKPHPDMLQQLLGVTGIAAKHSMMVGDSLLDLSMANSAGLAAVGVSYGAHGEQKLLSCQPKAVIHQPLELLAHI</sequence>